<keyword evidence="12" id="KW-1185">Reference proteome</keyword>
<gene>
    <name evidence="11" type="ORF">B0I27_103259</name>
</gene>
<dbReference type="InterPro" id="IPR006805">
    <property type="entry name" value="Anth_synth_I_N"/>
</dbReference>
<dbReference type="InterPro" id="IPR015890">
    <property type="entry name" value="Chorismate_C"/>
</dbReference>
<keyword evidence="6" id="KW-0456">Lyase</keyword>
<dbReference type="InterPro" id="IPR019999">
    <property type="entry name" value="Anth_synth_I-like"/>
</dbReference>
<keyword evidence="5" id="KW-0460">Magnesium</keyword>
<accession>A0A2T0U7F5</accession>
<dbReference type="InterPro" id="IPR005801">
    <property type="entry name" value="ADC_synthase"/>
</dbReference>
<dbReference type="PRINTS" id="PR00095">
    <property type="entry name" value="ANTSNTHASEI"/>
</dbReference>
<dbReference type="EMBL" id="PVTH01000003">
    <property type="protein sequence ID" value="PRY53788.1"/>
    <property type="molecule type" value="Genomic_DNA"/>
</dbReference>
<dbReference type="GO" id="GO:0000162">
    <property type="term" value="P:L-tryptophan biosynthetic process"/>
    <property type="evidence" value="ECO:0007669"/>
    <property type="project" value="TreeGrafter"/>
</dbReference>
<sequence length="492" mass="56282">MHNTGFFVFYFSHQDNTIYMHKLFTSYKKLLADTTTPVSIYLRIRDVFPNSILLESSDYHSRENSMSFICCDPIAGIVLDKNTLMTYYPDGSRMEVPSEGINLQEEVTEFRKKFAFEDGDFKFISNGLFGYFTFETIEKFEDIKLTSSLSEAREIPLLQYHVYKYVIAVDHFKNELYLFEHRCSEEEESGLEKLQYLTQNKDFPEYPFASEESETSNFSDEGFIEVVENMKKHIFRGDVFQIVPSRAFSKPFSGDEFNVYRALRSINPSPYLFYYDYGDFKLFGSSPEAQLTVKKGEATIFPIAGTFLRTGNDAMDAQLAEKLENDPKESAEHVMLVDLARNDLSRHCSNVQVKAFKEVQYYSHIIHLVSKVTGMLQAEVDPFKVVGATYPAGTLSGAPKYKALQLIDKYENTGRGFYSGAIGFMRFNGDFNHAIMIRSFMSRNNVLHYQAGAGIVADSDPQSELNEVNNKIMALRKAIDLAKTIVPTFEKV</sequence>
<dbReference type="PANTHER" id="PTHR11236:SF48">
    <property type="entry name" value="ISOCHORISMATE SYNTHASE MENF"/>
    <property type="match status" value="1"/>
</dbReference>
<comment type="caution">
    <text evidence="11">The sequence shown here is derived from an EMBL/GenBank/DDBJ whole genome shotgun (WGS) entry which is preliminary data.</text>
</comment>
<dbReference type="Pfam" id="PF00425">
    <property type="entry name" value="Chorismate_bind"/>
    <property type="match status" value="1"/>
</dbReference>
<dbReference type="GO" id="GO:0004049">
    <property type="term" value="F:anthranilate synthase activity"/>
    <property type="evidence" value="ECO:0007669"/>
    <property type="project" value="UniProtKB-EC"/>
</dbReference>
<evidence type="ECO:0000313" key="12">
    <source>
        <dbReference type="Proteomes" id="UP000238034"/>
    </source>
</evidence>
<protein>
    <recommendedName>
        <fullName evidence="3">Anthranilate synthase component 1</fullName>
    </recommendedName>
</protein>
<evidence type="ECO:0000256" key="7">
    <source>
        <dbReference type="ARBA" id="ARBA00025634"/>
    </source>
</evidence>
<evidence type="ECO:0000256" key="4">
    <source>
        <dbReference type="ARBA" id="ARBA00022723"/>
    </source>
</evidence>
<feature type="domain" description="Chorismate-utilising enzyme C-terminal" evidence="9">
    <location>
        <begin position="220"/>
        <end position="471"/>
    </location>
</feature>
<evidence type="ECO:0000256" key="2">
    <source>
        <dbReference type="ARBA" id="ARBA00011575"/>
    </source>
</evidence>
<dbReference type="GO" id="GO:0046872">
    <property type="term" value="F:metal ion binding"/>
    <property type="evidence" value="ECO:0007669"/>
    <property type="project" value="UniProtKB-KW"/>
</dbReference>
<evidence type="ECO:0000256" key="8">
    <source>
        <dbReference type="ARBA" id="ARBA00047683"/>
    </source>
</evidence>
<dbReference type="AlphaFoldDB" id="A0A2T0U7F5"/>
<comment type="subunit">
    <text evidence="2">Heterotetramer consisting of two non-identical subunits: a beta subunit (TrpG) and a large alpha subunit (TrpE).</text>
</comment>
<reference evidence="11 12" key="1">
    <citation type="submission" date="2018-03" db="EMBL/GenBank/DDBJ databases">
        <title>Genomic Encyclopedia of Type Strains, Phase III (KMG-III): the genomes of soil and plant-associated and newly described type strains.</title>
        <authorList>
            <person name="Whitman W."/>
        </authorList>
    </citation>
    <scope>NUCLEOTIDE SEQUENCE [LARGE SCALE GENOMIC DNA]</scope>
    <source>
        <strain evidence="11 12">CGMCC 1.9313</strain>
    </source>
</reference>
<proteinExistence type="predicted"/>
<keyword evidence="4" id="KW-0479">Metal-binding</keyword>
<dbReference type="Proteomes" id="UP000238034">
    <property type="component" value="Unassembled WGS sequence"/>
</dbReference>
<evidence type="ECO:0000259" key="10">
    <source>
        <dbReference type="Pfam" id="PF04715"/>
    </source>
</evidence>
<comment type="cofactor">
    <cofactor evidence="1">
        <name>Mg(2+)</name>
        <dbReference type="ChEBI" id="CHEBI:18420"/>
    </cofactor>
</comment>
<comment type="function">
    <text evidence="7">Part of a heterotetrameric complex that catalyzes the two-step biosynthesis of anthranilate, an intermediate in the biosynthesis of L-tryptophan. In the first step, the glutamine-binding beta subunit (TrpG) of anthranilate synthase (AS) provides the glutamine amidotransferase activity which generates ammonia as a substrate that, along with chorismate, is used in the second step, catalyzed by the large alpha subunit of AS (TrpE) to produce anthranilate. In the absence of TrpG, TrpE can synthesize anthranilate directly from chorismate and high concentrations of ammonia.</text>
</comment>
<feature type="domain" description="Anthranilate synthase component I N-terminal" evidence="10">
    <location>
        <begin position="33"/>
        <end position="178"/>
    </location>
</feature>
<name>A0A2T0U7F5_9SPHI</name>
<evidence type="ECO:0000256" key="6">
    <source>
        <dbReference type="ARBA" id="ARBA00023239"/>
    </source>
</evidence>
<evidence type="ECO:0000256" key="1">
    <source>
        <dbReference type="ARBA" id="ARBA00001946"/>
    </source>
</evidence>
<evidence type="ECO:0000256" key="3">
    <source>
        <dbReference type="ARBA" id="ARBA00020653"/>
    </source>
</evidence>
<comment type="catalytic activity">
    <reaction evidence="8">
        <text>chorismate + L-glutamine = anthranilate + pyruvate + L-glutamate + H(+)</text>
        <dbReference type="Rhea" id="RHEA:21732"/>
        <dbReference type="ChEBI" id="CHEBI:15361"/>
        <dbReference type="ChEBI" id="CHEBI:15378"/>
        <dbReference type="ChEBI" id="CHEBI:16567"/>
        <dbReference type="ChEBI" id="CHEBI:29748"/>
        <dbReference type="ChEBI" id="CHEBI:29985"/>
        <dbReference type="ChEBI" id="CHEBI:58359"/>
        <dbReference type="EC" id="4.1.3.27"/>
    </reaction>
</comment>
<evidence type="ECO:0000313" key="11">
    <source>
        <dbReference type="EMBL" id="PRY53788.1"/>
    </source>
</evidence>
<dbReference type="Gene3D" id="3.60.120.10">
    <property type="entry name" value="Anthranilate synthase"/>
    <property type="match status" value="1"/>
</dbReference>
<organism evidence="11 12">
    <name type="scientific">Arcticibacter pallidicorallinus</name>
    <dbReference type="NCBI Taxonomy" id="1259464"/>
    <lineage>
        <taxon>Bacteria</taxon>
        <taxon>Pseudomonadati</taxon>
        <taxon>Bacteroidota</taxon>
        <taxon>Sphingobacteriia</taxon>
        <taxon>Sphingobacteriales</taxon>
        <taxon>Sphingobacteriaceae</taxon>
        <taxon>Arcticibacter</taxon>
    </lineage>
</organism>
<dbReference type="SUPFAM" id="SSF56322">
    <property type="entry name" value="ADC synthase"/>
    <property type="match status" value="1"/>
</dbReference>
<evidence type="ECO:0000256" key="5">
    <source>
        <dbReference type="ARBA" id="ARBA00022842"/>
    </source>
</evidence>
<dbReference type="Pfam" id="PF04715">
    <property type="entry name" value="Anth_synt_I_N"/>
    <property type="match status" value="1"/>
</dbReference>
<evidence type="ECO:0000259" key="9">
    <source>
        <dbReference type="Pfam" id="PF00425"/>
    </source>
</evidence>
<dbReference type="PANTHER" id="PTHR11236">
    <property type="entry name" value="AMINOBENZOATE/ANTHRANILATE SYNTHASE"/>
    <property type="match status" value="1"/>
</dbReference>